<dbReference type="EMBL" id="LOMZ01000001">
    <property type="protein sequence ID" value="PLC13660.1"/>
    <property type="molecule type" value="Genomic_DNA"/>
</dbReference>
<dbReference type="Pfam" id="PF10647">
    <property type="entry name" value="Gmad1"/>
    <property type="match status" value="1"/>
</dbReference>
<dbReference type="AlphaFoldDB" id="A0A2N4T607"/>
<organism evidence="3 4">
    <name type="scientific">Kocuria flava</name>
    <dbReference type="NCBI Taxonomy" id="446860"/>
    <lineage>
        <taxon>Bacteria</taxon>
        <taxon>Bacillati</taxon>
        <taxon>Actinomycetota</taxon>
        <taxon>Actinomycetes</taxon>
        <taxon>Micrococcales</taxon>
        <taxon>Micrococcaceae</taxon>
        <taxon>Kocuria</taxon>
    </lineage>
</organism>
<name>A0A2N4T607_9MICC</name>
<evidence type="ECO:0000313" key="3">
    <source>
        <dbReference type="EMBL" id="PLC13660.1"/>
    </source>
</evidence>
<feature type="domain" description="GerMN" evidence="2">
    <location>
        <begin position="193"/>
        <end position="284"/>
    </location>
</feature>
<reference evidence="3 4" key="1">
    <citation type="submission" date="2015-12" db="EMBL/GenBank/DDBJ databases">
        <authorList>
            <person name="Shamseldin A."/>
            <person name="Moawad H."/>
            <person name="Abd El-Rahim W.M."/>
            <person name="Sadowsky M.J."/>
        </authorList>
    </citation>
    <scope>NUCLEOTIDE SEQUENCE [LARGE SCALE GENOMIC DNA]</scope>
    <source>
        <strain evidence="3 4">S43</strain>
    </source>
</reference>
<dbReference type="Pfam" id="PF25976">
    <property type="entry name" value="LpqB_N"/>
    <property type="match status" value="1"/>
</dbReference>
<comment type="caution">
    <text evidence="3">The sequence shown here is derived from an EMBL/GenBank/DDBJ whole genome shotgun (WGS) entry which is preliminary data.</text>
</comment>
<evidence type="ECO:0000313" key="4">
    <source>
        <dbReference type="Proteomes" id="UP000234632"/>
    </source>
</evidence>
<dbReference type="Pfam" id="PF10646">
    <property type="entry name" value="Germane"/>
    <property type="match status" value="1"/>
</dbReference>
<protein>
    <recommendedName>
        <fullName evidence="2">GerMN domain-containing protein</fullName>
    </recommendedName>
</protein>
<dbReference type="Proteomes" id="UP000234632">
    <property type="component" value="Unassembled WGS sequence"/>
</dbReference>
<dbReference type="SMART" id="SM00909">
    <property type="entry name" value="Germane"/>
    <property type="match status" value="1"/>
</dbReference>
<dbReference type="InterPro" id="IPR019606">
    <property type="entry name" value="GerMN"/>
</dbReference>
<gene>
    <name evidence="3" type="ORF">AUQ48_09545</name>
</gene>
<proteinExistence type="predicted"/>
<dbReference type="InterPro" id="IPR059026">
    <property type="entry name" value="LpqB_N"/>
</dbReference>
<evidence type="ECO:0000256" key="1">
    <source>
        <dbReference type="SAM" id="MobiDB-lite"/>
    </source>
</evidence>
<sequence>MVLGVVVTGCGAIPRSGPVHRHAEPSPTATEARPTYLVDPAGPVPGAGPEQVVEGFLAAGTGVADDYSVAREYLTPELAATWHPDARTLVHRGEPSLVPRLEDGQYRLNVEVSAVVGATGVMERKPAGSTEVLDFEVVQVDGQWRIAEAPDATLLTPSDFEDIFEPHELYFADPDLSNAVVDPRWFPERTPVSTSIVRALLNGPAAYLRGAVSTSFPTGTTLAGSAVPVQDGTATVELSVPDFDPADIEVNRRMHEQLLLSLAQLESVDSVELVVDGAPVELGAARGEPELADEVTVPSRQVGLVDRQLVFYQGGQTEPVPGLPALDALQPSLPAMDAAAEHFAVVDGADGSLVTLARGEQPAERYSGTGLTRPSFDEHGWVWTADSAGTVRAVRAPARGGEPVRVEAQWLAARTVTSLRVSRGGTRALVVTQQDGVSQLWLAGIVRDGDGTPRRLNEPYRVAADVDADIALWLSDREFVAAPLGGADPVRPRIYDVSGQYEELPAIGGLTGLSAGNGPSAVYALADGTLHMLTGSAWAPQDDEVRDPAFAG</sequence>
<dbReference type="InterPro" id="IPR018910">
    <property type="entry name" value="LpqB_C"/>
</dbReference>
<feature type="region of interest" description="Disordered" evidence="1">
    <location>
        <begin position="14"/>
        <end position="35"/>
    </location>
</feature>
<accession>A0A2N4T607</accession>
<evidence type="ECO:0000259" key="2">
    <source>
        <dbReference type="SMART" id="SM00909"/>
    </source>
</evidence>